<gene>
    <name evidence="2" type="ORF">RM423_17495</name>
</gene>
<proteinExistence type="predicted"/>
<name>A0ABU2JES5_9ACTN</name>
<feature type="compositionally biased region" description="Basic residues" evidence="1">
    <location>
        <begin position="237"/>
        <end position="246"/>
    </location>
</feature>
<dbReference type="EMBL" id="JAVREH010000030">
    <property type="protein sequence ID" value="MDT0263184.1"/>
    <property type="molecule type" value="Genomic_DNA"/>
</dbReference>
<evidence type="ECO:0000313" key="2">
    <source>
        <dbReference type="EMBL" id="MDT0263184.1"/>
    </source>
</evidence>
<sequence>MSIATDVRNYADLALEQGKTALIQAASLVTTANKRLVADAPKPAYAALGAADLVAATVTKRIEALPSDAVANASKAQEGGKALLSKAQQDAVTRVSELRERIDAGIGNVKSIQTRPLVKLTTEVYLDTAKRLYGQLTARGEARAAELLNDSRLSRVIGDVGDDVAPLARSAFDTARNVAADVEPEAVVRSTPTRKSTAAKQTAAKSTAAKSTAAKRAAAKTSPAKSSAAKSTTAKSTTRRTAKRIPAKAGNTAHNA</sequence>
<protein>
    <recommendedName>
        <fullName evidence="4">Heparin-binding hemagglutinin</fullName>
    </recommendedName>
</protein>
<evidence type="ECO:0008006" key="4">
    <source>
        <dbReference type="Google" id="ProtNLM"/>
    </source>
</evidence>
<organism evidence="2 3">
    <name type="scientific">Jatrophihabitans lederbergiae</name>
    <dbReference type="NCBI Taxonomy" id="3075547"/>
    <lineage>
        <taxon>Bacteria</taxon>
        <taxon>Bacillati</taxon>
        <taxon>Actinomycetota</taxon>
        <taxon>Actinomycetes</taxon>
        <taxon>Jatrophihabitantales</taxon>
        <taxon>Jatrophihabitantaceae</taxon>
        <taxon>Jatrophihabitans</taxon>
    </lineage>
</organism>
<feature type="compositionally biased region" description="Low complexity" evidence="1">
    <location>
        <begin position="193"/>
        <end position="236"/>
    </location>
</feature>
<evidence type="ECO:0000313" key="3">
    <source>
        <dbReference type="Proteomes" id="UP001183176"/>
    </source>
</evidence>
<dbReference type="Proteomes" id="UP001183176">
    <property type="component" value="Unassembled WGS sequence"/>
</dbReference>
<keyword evidence="3" id="KW-1185">Reference proteome</keyword>
<dbReference type="RefSeq" id="WP_311424331.1">
    <property type="nucleotide sequence ID" value="NZ_JAVREH010000030.1"/>
</dbReference>
<comment type="caution">
    <text evidence="2">The sequence shown here is derived from an EMBL/GenBank/DDBJ whole genome shotgun (WGS) entry which is preliminary data.</text>
</comment>
<feature type="region of interest" description="Disordered" evidence="1">
    <location>
        <begin position="186"/>
        <end position="256"/>
    </location>
</feature>
<accession>A0ABU2JES5</accession>
<reference evidence="3" key="1">
    <citation type="submission" date="2023-07" db="EMBL/GenBank/DDBJ databases">
        <title>30 novel species of actinomycetes from the DSMZ collection.</title>
        <authorList>
            <person name="Nouioui I."/>
        </authorList>
    </citation>
    <scope>NUCLEOTIDE SEQUENCE [LARGE SCALE GENOMIC DNA]</scope>
    <source>
        <strain evidence="3">DSM 44399</strain>
    </source>
</reference>
<evidence type="ECO:0000256" key="1">
    <source>
        <dbReference type="SAM" id="MobiDB-lite"/>
    </source>
</evidence>